<dbReference type="AlphaFoldDB" id="A0A6J7FJM1"/>
<accession>A0A6J7FJM1</accession>
<dbReference type="InterPro" id="IPR000073">
    <property type="entry name" value="AB_hydrolase_1"/>
</dbReference>
<dbReference type="Gene3D" id="3.40.50.1820">
    <property type="entry name" value="alpha/beta hydrolase"/>
    <property type="match status" value="1"/>
</dbReference>
<dbReference type="EMBL" id="CAFBMF010000016">
    <property type="protein sequence ID" value="CAB4891843.1"/>
    <property type="molecule type" value="Genomic_DNA"/>
</dbReference>
<organism evidence="5">
    <name type="scientific">freshwater metagenome</name>
    <dbReference type="NCBI Taxonomy" id="449393"/>
    <lineage>
        <taxon>unclassified sequences</taxon>
        <taxon>metagenomes</taxon>
        <taxon>ecological metagenomes</taxon>
    </lineage>
</organism>
<dbReference type="PANTHER" id="PTHR43433">
    <property type="entry name" value="HYDROLASE, ALPHA/BETA FOLD FAMILY PROTEIN"/>
    <property type="match status" value="1"/>
</dbReference>
<proteinExistence type="predicted"/>
<gene>
    <name evidence="2" type="ORF">UFOPK2658_00279</name>
    <name evidence="3" type="ORF">UFOPK2880_00339</name>
    <name evidence="4" type="ORF">UFOPK3304_01136</name>
    <name evidence="5" type="ORF">UFOPK3494_00422</name>
</gene>
<evidence type="ECO:0000313" key="2">
    <source>
        <dbReference type="EMBL" id="CAB4708987.1"/>
    </source>
</evidence>
<evidence type="ECO:0000313" key="4">
    <source>
        <dbReference type="EMBL" id="CAB4873483.1"/>
    </source>
</evidence>
<dbReference type="EMBL" id="CAEZZP010000012">
    <property type="protein sequence ID" value="CAB4764394.1"/>
    <property type="molecule type" value="Genomic_DNA"/>
</dbReference>
<protein>
    <submittedName>
        <fullName evidence="5">Unannotated protein</fullName>
    </submittedName>
</protein>
<dbReference type="PANTHER" id="PTHR43433:SF5">
    <property type="entry name" value="AB HYDROLASE-1 DOMAIN-CONTAINING PROTEIN"/>
    <property type="match status" value="1"/>
</dbReference>
<sequence length="271" mass="29900">MTFAENAELSIYFETFGNIADPTLVLINGLGNQCIAYRNEFCEMFVDAGFHVVRFDNRDVGLSSDGPDGYSLRDMASDVISILDSLHVKKAHVFGVSLGGMIAQTFAIYYPDRCASLISVMSTTGDSDVGRPTDEARELLLTPGSTQRDQAIELHLAGKKVWGSPGHVDESLERQFAGEVFDRACRPAGVGRQFQASRADRSRTERLRQLVVPTLVIHGDCDTLIDISGGKRTAEVIPHARFLEITGMGHDYPEYFWANLVTAVQEHRLSI</sequence>
<dbReference type="SUPFAM" id="SSF53474">
    <property type="entry name" value="alpha/beta-Hydrolases"/>
    <property type="match status" value="1"/>
</dbReference>
<dbReference type="EMBL" id="CAEZYH010000005">
    <property type="protein sequence ID" value="CAB4708987.1"/>
    <property type="molecule type" value="Genomic_DNA"/>
</dbReference>
<dbReference type="InterPro" id="IPR029058">
    <property type="entry name" value="AB_hydrolase_fold"/>
</dbReference>
<dbReference type="Pfam" id="PF00561">
    <property type="entry name" value="Abhydrolase_1"/>
    <property type="match status" value="1"/>
</dbReference>
<reference evidence="5" key="1">
    <citation type="submission" date="2020-05" db="EMBL/GenBank/DDBJ databases">
        <authorList>
            <person name="Chiriac C."/>
            <person name="Salcher M."/>
            <person name="Ghai R."/>
            <person name="Kavagutti S V."/>
        </authorList>
    </citation>
    <scope>NUCLEOTIDE SEQUENCE</scope>
</reference>
<feature type="domain" description="AB hydrolase-1" evidence="1">
    <location>
        <begin position="22"/>
        <end position="250"/>
    </location>
</feature>
<name>A0A6J7FJM1_9ZZZZ</name>
<evidence type="ECO:0000313" key="5">
    <source>
        <dbReference type="EMBL" id="CAB4891843.1"/>
    </source>
</evidence>
<evidence type="ECO:0000259" key="1">
    <source>
        <dbReference type="Pfam" id="PF00561"/>
    </source>
</evidence>
<dbReference type="InterPro" id="IPR050471">
    <property type="entry name" value="AB_hydrolase"/>
</dbReference>
<dbReference type="EMBL" id="CAFBLJ010000057">
    <property type="protein sequence ID" value="CAB4873483.1"/>
    <property type="molecule type" value="Genomic_DNA"/>
</dbReference>
<evidence type="ECO:0000313" key="3">
    <source>
        <dbReference type="EMBL" id="CAB4764394.1"/>
    </source>
</evidence>
<dbReference type="PRINTS" id="PR00111">
    <property type="entry name" value="ABHYDROLASE"/>
</dbReference>
<dbReference type="GO" id="GO:0004806">
    <property type="term" value="F:triacylglycerol lipase activity"/>
    <property type="evidence" value="ECO:0007669"/>
    <property type="project" value="TreeGrafter"/>
</dbReference>
<dbReference type="GO" id="GO:0046503">
    <property type="term" value="P:glycerolipid catabolic process"/>
    <property type="evidence" value="ECO:0007669"/>
    <property type="project" value="TreeGrafter"/>
</dbReference>